<accession>A0A8J2JZE4</accession>
<dbReference type="OrthoDB" id="5964980at2759"/>
<feature type="region of interest" description="Disordered" evidence="1">
    <location>
        <begin position="417"/>
        <end position="694"/>
    </location>
</feature>
<evidence type="ECO:0000313" key="3">
    <source>
        <dbReference type="EMBL" id="CAG7729795.1"/>
    </source>
</evidence>
<feature type="region of interest" description="Disordered" evidence="1">
    <location>
        <begin position="732"/>
        <end position="766"/>
    </location>
</feature>
<feature type="domain" description="PWWP" evidence="2">
    <location>
        <begin position="782"/>
        <end position="801"/>
    </location>
</feature>
<dbReference type="Pfam" id="PF00855">
    <property type="entry name" value="PWWP"/>
    <property type="match status" value="1"/>
</dbReference>
<dbReference type="AlphaFoldDB" id="A0A8J2JZE4"/>
<feature type="compositionally biased region" description="Polar residues" evidence="1">
    <location>
        <begin position="236"/>
        <end position="247"/>
    </location>
</feature>
<reference evidence="3" key="1">
    <citation type="submission" date="2021-06" db="EMBL/GenBank/DDBJ databases">
        <authorList>
            <person name="Hodson N. C."/>
            <person name="Mongue J. A."/>
            <person name="Jaron S. K."/>
        </authorList>
    </citation>
    <scope>NUCLEOTIDE SEQUENCE</scope>
</reference>
<feature type="region of interest" description="Disordered" evidence="1">
    <location>
        <begin position="228"/>
        <end position="256"/>
    </location>
</feature>
<feature type="compositionally biased region" description="Basic residues" evidence="1">
    <location>
        <begin position="531"/>
        <end position="546"/>
    </location>
</feature>
<feature type="compositionally biased region" description="Polar residues" evidence="1">
    <location>
        <begin position="623"/>
        <end position="632"/>
    </location>
</feature>
<protein>
    <recommendedName>
        <fullName evidence="2">PWWP domain-containing protein</fullName>
    </recommendedName>
</protein>
<feature type="compositionally biased region" description="Basic residues" evidence="1">
    <location>
        <begin position="602"/>
        <end position="616"/>
    </location>
</feature>
<name>A0A8J2JZE4_9HEXA</name>
<feature type="compositionally biased region" description="Polar residues" evidence="1">
    <location>
        <begin position="736"/>
        <end position="747"/>
    </location>
</feature>
<keyword evidence="4" id="KW-1185">Reference proteome</keyword>
<dbReference type="Proteomes" id="UP000708208">
    <property type="component" value="Unassembled WGS sequence"/>
</dbReference>
<dbReference type="InterPro" id="IPR000313">
    <property type="entry name" value="PWWP_dom"/>
</dbReference>
<feature type="compositionally biased region" description="Low complexity" evidence="1">
    <location>
        <begin position="455"/>
        <end position="467"/>
    </location>
</feature>
<feature type="compositionally biased region" description="Basic and acidic residues" evidence="1">
    <location>
        <begin position="675"/>
        <end position="685"/>
    </location>
</feature>
<sequence>MGRTMDIPKPEIGMGRTPKNLMKNSIIAVTIDDLNEGLIVVSFPHEGNLYQGVLLQLNRERGIPSGISFPKDYCTGSVVEPLGENDPTQVPPLPQRHTYFQDKDGSLADPMKARLALRRVIKPPARFKNSRMSLRLRSRPILCAKCRTLCEDKVSSQSSDTQEDAELSKKIVSGGGVTTRRGKSTMGVTLTSNIPSTQESESTQDYSYVSVGSKTFIENYWKRPSLLPPPDEKVGRSNSSTPLSSCQGGPLKPPTDSMVVVKSVPKMPKINSSCMNENKLTLTLTKDNNNKVLPKLLVSSNPGFEKTVKIKKSKNFKAYKAKLLNTSSSPNQVEKPVEPRDLTEIPEERLGDQYVVPATAHLPELNLDPVDVGLKDDLSANSKMWENRIRKKSTVPARFRDEGYLTKNIFSFKRRRVEDDATEEGESPEHRLVPFEDMDQEGVEKETNKLSPGETSSSSDISRTSGTPNFPLPPLVGSVGGTNGHADAKVEPAKTPVIKISFGTPGNGVVVEIPPKAKQEETGSLADKAARKAMKKAKKEARRKLSLSREPSPSAKHALPQTPSPPASNPECSLVPNCVEPATGPTTPEVKPDVNLLEPHHVSKRKKKEKKKKRSKPTKDNCDSTVSQSGTTPPYEDSSENYERISPTPDEPVSTSNLVVRIPQRSPEQQAVESDGNRSIDDSPESKIGCSTASSSEAPQRLCISLKRLNDNSMVSWDITQSCITCSHNELDSGETEQVGSPTSSEPNDYPMNDSPSSEQRNANASSIDSYTDECRNYQFKKGDIIWGKLPGCPWWPGKILDILFVDVDDVTAKVSWYRASTLSCIRFSQLGPFAEQFETRYTRSRKRGSYQHAVRDALIEAHQLDPNDLPSD</sequence>
<organism evidence="3 4">
    <name type="scientific">Allacma fusca</name>
    <dbReference type="NCBI Taxonomy" id="39272"/>
    <lineage>
        <taxon>Eukaryota</taxon>
        <taxon>Metazoa</taxon>
        <taxon>Ecdysozoa</taxon>
        <taxon>Arthropoda</taxon>
        <taxon>Hexapoda</taxon>
        <taxon>Collembola</taxon>
        <taxon>Symphypleona</taxon>
        <taxon>Sminthuridae</taxon>
        <taxon>Allacma</taxon>
    </lineage>
</organism>
<proteinExistence type="predicted"/>
<evidence type="ECO:0000313" key="4">
    <source>
        <dbReference type="Proteomes" id="UP000708208"/>
    </source>
</evidence>
<gene>
    <name evidence="3" type="ORF">AFUS01_LOCUS18487</name>
</gene>
<comment type="caution">
    <text evidence="3">The sequence shown here is derived from an EMBL/GenBank/DDBJ whole genome shotgun (WGS) entry which is preliminary data.</text>
</comment>
<evidence type="ECO:0000259" key="2">
    <source>
        <dbReference type="PROSITE" id="PS50812"/>
    </source>
</evidence>
<evidence type="ECO:0000256" key="1">
    <source>
        <dbReference type="SAM" id="MobiDB-lite"/>
    </source>
</evidence>
<dbReference type="EMBL" id="CAJVCH010184263">
    <property type="protein sequence ID" value="CAG7729795.1"/>
    <property type="molecule type" value="Genomic_DNA"/>
</dbReference>
<feature type="compositionally biased region" description="Polar residues" evidence="1">
    <location>
        <begin position="754"/>
        <end position="766"/>
    </location>
</feature>
<dbReference type="PROSITE" id="PS50812">
    <property type="entry name" value="PWWP"/>
    <property type="match status" value="1"/>
</dbReference>